<comment type="similarity">
    <text evidence="4 17">Belongs to the CDP-alcohol phosphatidyltransferase class-I family.</text>
</comment>
<dbReference type="PROSITE" id="PS00379">
    <property type="entry name" value="CDP_ALCOHOL_P_TRANSF"/>
    <property type="match status" value="1"/>
</dbReference>
<gene>
    <name evidence="19" type="ORF">EDD61_10288</name>
</gene>
<keyword evidence="10 18" id="KW-1133">Transmembrane helix</keyword>
<evidence type="ECO:0000256" key="13">
    <source>
        <dbReference type="ARBA" id="ARBA00023209"/>
    </source>
</evidence>
<evidence type="ECO:0000256" key="4">
    <source>
        <dbReference type="ARBA" id="ARBA00010441"/>
    </source>
</evidence>
<dbReference type="InterPro" id="IPR043130">
    <property type="entry name" value="CDP-OH_PTrfase_TM_dom"/>
</dbReference>
<dbReference type="GO" id="GO:0016020">
    <property type="term" value="C:membrane"/>
    <property type="evidence" value="ECO:0007669"/>
    <property type="project" value="UniProtKB-SubCell"/>
</dbReference>
<evidence type="ECO:0000256" key="16">
    <source>
        <dbReference type="ARBA" id="ARBA00048586"/>
    </source>
</evidence>
<evidence type="ECO:0000256" key="10">
    <source>
        <dbReference type="ARBA" id="ARBA00022989"/>
    </source>
</evidence>
<accession>A0A4R3TLQ9</accession>
<evidence type="ECO:0000256" key="7">
    <source>
        <dbReference type="ARBA" id="ARBA00022516"/>
    </source>
</evidence>
<organism evidence="19 20">
    <name type="scientific">Longicatena caecimuris</name>
    <dbReference type="NCBI Taxonomy" id="1796635"/>
    <lineage>
        <taxon>Bacteria</taxon>
        <taxon>Bacillati</taxon>
        <taxon>Bacillota</taxon>
        <taxon>Erysipelotrichia</taxon>
        <taxon>Erysipelotrichales</taxon>
        <taxon>Erysipelotrichaceae</taxon>
        <taxon>Longicatena</taxon>
    </lineage>
</organism>
<protein>
    <recommendedName>
        <fullName evidence="6">CDP-diacylglycerol--glycerol-3-phosphate 3-phosphatidyltransferase</fullName>
        <ecNumber evidence="5">2.7.8.5</ecNumber>
    </recommendedName>
    <alternativeName>
        <fullName evidence="15">Phosphatidylglycerophosphate synthase</fullName>
    </alternativeName>
</protein>
<evidence type="ECO:0000256" key="8">
    <source>
        <dbReference type="ARBA" id="ARBA00022679"/>
    </source>
</evidence>
<dbReference type="EC" id="2.7.8.5" evidence="5"/>
<dbReference type="PANTHER" id="PTHR14269:SF62">
    <property type="entry name" value="CDP-DIACYLGLYCEROL--GLYCEROL-3-PHOSPHATE 3-PHOSPHATIDYLTRANSFERASE 1, CHLOROPLASTIC"/>
    <property type="match status" value="1"/>
</dbReference>
<sequence>MYIKKSDICTIPNLLTMLRIILVPIFIYYYMQDEQLIAAFLILACGFTDFLDGYIARHTNAISEIGKMLDPFADKLLQFAIVFVLLFKIQHMKWVFLLFMVKETSMFLCWLYMRKKGGYMNGAQWFGKVSTAVFYVTMFLLLLLPIKNTIYSDILLLITTIFLLISFLLYMKTYFAMFHKMNHS</sequence>
<keyword evidence="9 18" id="KW-0812">Transmembrane</keyword>
<keyword evidence="11" id="KW-0443">Lipid metabolism</keyword>
<evidence type="ECO:0000256" key="3">
    <source>
        <dbReference type="ARBA" id="ARBA00005042"/>
    </source>
</evidence>
<evidence type="ECO:0000256" key="14">
    <source>
        <dbReference type="ARBA" id="ARBA00023264"/>
    </source>
</evidence>
<comment type="catalytic activity">
    <reaction evidence="16">
        <text>a CDP-1,2-diacyl-sn-glycerol + sn-glycerol 3-phosphate = a 1,2-diacyl-sn-glycero-3-phospho-(1'-sn-glycero-3'-phosphate) + CMP + H(+)</text>
        <dbReference type="Rhea" id="RHEA:12593"/>
        <dbReference type="ChEBI" id="CHEBI:15378"/>
        <dbReference type="ChEBI" id="CHEBI:57597"/>
        <dbReference type="ChEBI" id="CHEBI:58332"/>
        <dbReference type="ChEBI" id="CHEBI:60110"/>
        <dbReference type="ChEBI" id="CHEBI:60377"/>
        <dbReference type="EC" id="2.7.8.5"/>
    </reaction>
</comment>
<keyword evidence="7" id="KW-0444">Lipid biosynthesis</keyword>
<evidence type="ECO:0000313" key="19">
    <source>
        <dbReference type="EMBL" id="TCU63085.1"/>
    </source>
</evidence>
<dbReference type="Pfam" id="PF01066">
    <property type="entry name" value="CDP-OH_P_transf"/>
    <property type="match status" value="1"/>
</dbReference>
<evidence type="ECO:0000256" key="1">
    <source>
        <dbReference type="ARBA" id="ARBA00003973"/>
    </source>
</evidence>
<dbReference type="PANTHER" id="PTHR14269">
    <property type="entry name" value="CDP-DIACYLGLYCEROL--GLYCEROL-3-PHOSPHATE 3-PHOSPHATIDYLTRANSFERASE-RELATED"/>
    <property type="match status" value="1"/>
</dbReference>
<evidence type="ECO:0000256" key="15">
    <source>
        <dbReference type="ARBA" id="ARBA00033018"/>
    </source>
</evidence>
<evidence type="ECO:0000256" key="11">
    <source>
        <dbReference type="ARBA" id="ARBA00023098"/>
    </source>
</evidence>
<name>A0A4R3TLQ9_9FIRM</name>
<keyword evidence="14" id="KW-1208">Phospholipid metabolism</keyword>
<comment type="pathway">
    <text evidence="3">Phospholipid metabolism; phosphatidylglycerol biosynthesis; phosphatidylglycerol from CDP-diacylglycerol: step 1/2.</text>
</comment>
<dbReference type="Gene3D" id="1.20.120.1760">
    <property type="match status" value="1"/>
</dbReference>
<dbReference type="RefSeq" id="WP_132223619.1">
    <property type="nucleotide sequence ID" value="NZ_JADPGE010000008.1"/>
</dbReference>
<dbReference type="UniPathway" id="UPA00084">
    <property type="reaction ID" value="UER00503"/>
</dbReference>
<dbReference type="GO" id="GO:0006655">
    <property type="term" value="P:phosphatidylglycerol biosynthetic process"/>
    <property type="evidence" value="ECO:0007669"/>
    <property type="project" value="UniProtKB-UniPathway"/>
</dbReference>
<reference evidence="19 20" key="1">
    <citation type="submission" date="2019-03" db="EMBL/GenBank/DDBJ databases">
        <title>Genomic Encyclopedia of Type Strains, Phase IV (KMG-IV): sequencing the most valuable type-strain genomes for metagenomic binning, comparative biology and taxonomic classification.</title>
        <authorList>
            <person name="Goeker M."/>
        </authorList>
    </citation>
    <scope>NUCLEOTIDE SEQUENCE [LARGE SCALE GENOMIC DNA]</scope>
    <source>
        <strain evidence="19 20">DSM 29481</strain>
    </source>
</reference>
<evidence type="ECO:0000256" key="17">
    <source>
        <dbReference type="RuleBase" id="RU003750"/>
    </source>
</evidence>
<keyword evidence="12 18" id="KW-0472">Membrane</keyword>
<dbReference type="AlphaFoldDB" id="A0A4R3TLQ9"/>
<proteinExistence type="inferred from homology"/>
<evidence type="ECO:0000256" key="5">
    <source>
        <dbReference type="ARBA" id="ARBA00013170"/>
    </source>
</evidence>
<evidence type="ECO:0000256" key="9">
    <source>
        <dbReference type="ARBA" id="ARBA00022692"/>
    </source>
</evidence>
<comment type="caution">
    <text evidence="19">The sequence shown here is derived from an EMBL/GenBank/DDBJ whole genome shotgun (WGS) entry which is preliminary data.</text>
</comment>
<keyword evidence="20" id="KW-1185">Reference proteome</keyword>
<dbReference type="InterPro" id="IPR000462">
    <property type="entry name" value="CDP-OH_P_trans"/>
</dbReference>
<feature type="transmembrane region" description="Helical" evidence="18">
    <location>
        <begin position="150"/>
        <end position="171"/>
    </location>
</feature>
<evidence type="ECO:0000256" key="2">
    <source>
        <dbReference type="ARBA" id="ARBA00004141"/>
    </source>
</evidence>
<evidence type="ECO:0000313" key="20">
    <source>
        <dbReference type="Proteomes" id="UP000295773"/>
    </source>
</evidence>
<dbReference type="Proteomes" id="UP000295773">
    <property type="component" value="Unassembled WGS sequence"/>
</dbReference>
<dbReference type="PIRSF" id="PIRSF000847">
    <property type="entry name" value="Phos_ph_gly_syn"/>
    <property type="match status" value="1"/>
</dbReference>
<feature type="transmembrane region" description="Helical" evidence="18">
    <location>
        <begin position="12"/>
        <end position="31"/>
    </location>
</feature>
<feature type="transmembrane region" description="Helical" evidence="18">
    <location>
        <begin position="125"/>
        <end position="144"/>
    </location>
</feature>
<comment type="function">
    <text evidence="1">This protein catalyzes the committed step to the synthesis of the acidic phospholipids.</text>
</comment>
<dbReference type="GO" id="GO:0008444">
    <property type="term" value="F:CDP-diacylglycerol-glycerol-3-phosphate 3-phosphatidyltransferase activity"/>
    <property type="evidence" value="ECO:0007669"/>
    <property type="project" value="UniProtKB-EC"/>
</dbReference>
<comment type="subcellular location">
    <subcellularLocation>
        <location evidence="2">Membrane</location>
        <topology evidence="2">Multi-pass membrane protein</topology>
    </subcellularLocation>
</comment>
<evidence type="ECO:0000256" key="12">
    <source>
        <dbReference type="ARBA" id="ARBA00023136"/>
    </source>
</evidence>
<keyword evidence="13" id="KW-0594">Phospholipid biosynthesis</keyword>
<dbReference type="InterPro" id="IPR050324">
    <property type="entry name" value="CDP-alcohol_PTase-I"/>
</dbReference>
<dbReference type="InterPro" id="IPR048254">
    <property type="entry name" value="CDP_ALCOHOL_P_TRANSF_CS"/>
</dbReference>
<keyword evidence="8 17" id="KW-0808">Transferase</keyword>
<dbReference type="EMBL" id="SMBP01000002">
    <property type="protein sequence ID" value="TCU63085.1"/>
    <property type="molecule type" value="Genomic_DNA"/>
</dbReference>
<dbReference type="InterPro" id="IPR004570">
    <property type="entry name" value="Phosphatidylglycerol_P_synth"/>
</dbReference>
<evidence type="ECO:0000256" key="6">
    <source>
        <dbReference type="ARBA" id="ARBA00014944"/>
    </source>
</evidence>
<evidence type="ECO:0000256" key="18">
    <source>
        <dbReference type="SAM" id="Phobius"/>
    </source>
</evidence>